<proteinExistence type="predicted"/>
<dbReference type="eggNOG" id="COG0438">
    <property type="taxonomic scope" value="Bacteria"/>
</dbReference>
<name>A0A1I2N7T1_9CLOT</name>
<dbReference type="Gene3D" id="3.40.50.2000">
    <property type="entry name" value="Glycogen Phosphorylase B"/>
    <property type="match status" value="2"/>
</dbReference>
<dbReference type="Pfam" id="PF13477">
    <property type="entry name" value="Glyco_trans_4_2"/>
    <property type="match status" value="1"/>
</dbReference>
<dbReference type="PANTHER" id="PTHR12526">
    <property type="entry name" value="GLYCOSYLTRANSFERASE"/>
    <property type="match status" value="1"/>
</dbReference>
<dbReference type="AlphaFoldDB" id="A0A1I2N7T1"/>
<protein>
    <submittedName>
        <fullName evidence="3">Glycosyltransferase involved in cell wall bisynthesis</fullName>
    </submittedName>
</protein>
<reference evidence="3 4" key="1">
    <citation type="submission" date="2016-10" db="EMBL/GenBank/DDBJ databases">
        <authorList>
            <person name="de Groot N.N."/>
        </authorList>
    </citation>
    <scope>NUCLEOTIDE SEQUENCE [LARGE SCALE GENOMIC DNA]</scope>
    <source>
        <strain evidence="3 4">NLAE-zl-G419</strain>
    </source>
</reference>
<keyword evidence="4" id="KW-1185">Reference proteome</keyword>
<dbReference type="GO" id="GO:0016757">
    <property type="term" value="F:glycosyltransferase activity"/>
    <property type="evidence" value="ECO:0007669"/>
    <property type="project" value="InterPro"/>
</dbReference>
<feature type="domain" description="Glycosyltransferase subfamily 4-like N-terminal" evidence="2">
    <location>
        <begin position="3"/>
        <end position="145"/>
    </location>
</feature>
<dbReference type="OrthoDB" id="9806653at2"/>
<dbReference type="RefSeq" id="WP_035770829.1">
    <property type="nucleotide sequence ID" value="NZ_CABMJC010000010.1"/>
</dbReference>
<gene>
    <name evidence="3" type="ORF">SAMN04487885_11954</name>
</gene>
<evidence type="ECO:0000259" key="1">
    <source>
        <dbReference type="Pfam" id="PF00534"/>
    </source>
</evidence>
<evidence type="ECO:0000313" key="4">
    <source>
        <dbReference type="Proteomes" id="UP000182135"/>
    </source>
</evidence>
<dbReference type="SUPFAM" id="SSF53756">
    <property type="entry name" value="UDP-Glycosyltransferase/glycogen phosphorylase"/>
    <property type="match status" value="1"/>
</dbReference>
<feature type="domain" description="Glycosyl transferase family 1" evidence="1">
    <location>
        <begin position="183"/>
        <end position="345"/>
    </location>
</feature>
<sequence length="373" mass="42785">MKKVLFTAKVDSHILNFHIPYLKWFKDQGYEVHVASNGENDIPYTDFKYNLKFDRNPLKPSNFKAYLELKKMIDDNNYEVIHCHTPIGGALTRWAARGARKKGTKVMYTAHGFHFYEGASKFNWLVYYNVEKFLSKYTDCLITINEEDFNAAKERNFKAKSLKFVKGVGINLNKFVPQTLEKKRALREEYGYKEDDFIMVYAAELSYRKHHDLLINAINLIKDKTPNLKLLCAGLGALEEEYKDLTNKLNVGDNIKFLGYRKDINNLMTLADVAVSSARQEGLPVNIMEAMATGLPIIVTDCRGNRDLIENGKNGIVVGIDDVQGFAKAIEKMYNDKDFREKVSNFNLESVIQYSLEDISKEMASIYNEVIGK</sequence>
<dbReference type="Pfam" id="PF00534">
    <property type="entry name" value="Glycos_transf_1"/>
    <property type="match status" value="1"/>
</dbReference>
<dbReference type="CDD" id="cd03808">
    <property type="entry name" value="GT4_CapM-like"/>
    <property type="match status" value="1"/>
</dbReference>
<dbReference type="Proteomes" id="UP000182135">
    <property type="component" value="Unassembled WGS sequence"/>
</dbReference>
<organism evidence="3 4">
    <name type="scientific">Clostridium cadaveris</name>
    <dbReference type="NCBI Taxonomy" id="1529"/>
    <lineage>
        <taxon>Bacteria</taxon>
        <taxon>Bacillati</taxon>
        <taxon>Bacillota</taxon>
        <taxon>Clostridia</taxon>
        <taxon>Eubacteriales</taxon>
        <taxon>Clostridiaceae</taxon>
        <taxon>Clostridium</taxon>
    </lineage>
</organism>
<dbReference type="EMBL" id="FOOE01000019">
    <property type="protein sequence ID" value="SFF99633.1"/>
    <property type="molecule type" value="Genomic_DNA"/>
</dbReference>
<keyword evidence="3" id="KW-0808">Transferase</keyword>
<accession>A0A1I2N7T1</accession>
<dbReference type="PANTHER" id="PTHR12526:SF630">
    <property type="entry name" value="GLYCOSYLTRANSFERASE"/>
    <property type="match status" value="1"/>
</dbReference>
<dbReference type="InterPro" id="IPR001296">
    <property type="entry name" value="Glyco_trans_1"/>
</dbReference>
<dbReference type="STRING" id="1529.SAMN04487885_11954"/>
<evidence type="ECO:0000313" key="3">
    <source>
        <dbReference type="EMBL" id="SFF99633.1"/>
    </source>
</evidence>
<evidence type="ECO:0000259" key="2">
    <source>
        <dbReference type="Pfam" id="PF13477"/>
    </source>
</evidence>
<dbReference type="InterPro" id="IPR028098">
    <property type="entry name" value="Glyco_trans_4-like_N"/>
</dbReference>